<dbReference type="InterPro" id="IPR011009">
    <property type="entry name" value="Kinase-like_dom_sf"/>
</dbReference>
<dbReference type="CDD" id="cd07830">
    <property type="entry name" value="STKc_MAK_like"/>
    <property type="match status" value="1"/>
</dbReference>
<comment type="caution">
    <text evidence="12">The sequence shown here is derived from an EMBL/GenBank/DDBJ whole genome shotgun (WGS) entry which is preliminary data.</text>
</comment>
<evidence type="ECO:0000256" key="10">
    <source>
        <dbReference type="RuleBase" id="RU000304"/>
    </source>
</evidence>
<name>A0A5C7IQU2_9ROSI</name>
<dbReference type="FunFam" id="1.10.510.10:FF:000624">
    <property type="entry name" value="Mitogen-activated protein kinase"/>
    <property type="match status" value="1"/>
</dbReference>
<evidence type="ECO:0000256" key="5">
    <source>
        <dbReference type="ARBA" id="ARBA00022777"/>
    </source>
</evidence>
<dbReference type="Gene3D" id="1.10.510.10">
    <property type="entry name" value="Transferase(Phosphotransferase) domain 1"/>
    <property type="match status" value="1"/>
</dbReference>
<comment type="similarity">
    <text evidence="1">Belongs to the protein kinase superfamily. CMGC Ser/Thr protein kinase family. MAP kinase subfamily.</text>
</comment>
<keyword evidence="6 9" id="KW-0067">ATP-binding</keyword>
<evidence type="ECO:0000256" key="4">
    <source>
        <dbReference type="ARBA" id="ARBA00022741"/>
    </source>
</evidence>
<comment type="catalytic activity">
    <reaction evidence="8">
        <text>L-seryl-[protein] + ATP = O-phospho-L-seryl-[protein] + ADP + H(+)</text>
        <dbReference type="Rhea" id="RHEA:17989"/>
        <dbReference type="Rhea" id="RHEA-COMP:9863"/>
        <dbReference type="Rhea" id="RHEA-COMP:11604"/>
        <dbReference type="ChEBI" id="CHEBI:15378"/>
        <dbReference type="ChEBI" id="CHEBI:29999"/>
        <dbReference type="ChEBI" id="CHEBI:30616"/>
        <dbReference type="ChEBI" id="CHEBI:83421"/>
        <dbReference type="ChEBI" id="CHEBI:456216"/>
        <dbReference type="EC" id="2.7.11.24"/>
    </reaction>
</comment>
<dbReference type="SMART" id="SM00220">
    <property type="entry name" value="S_TKc"/>
    <property type="match status" value="1"/>
</dbReference>
<evidence type="ECO:0000313" key="12">
    <source>
        <dbReference type="EMBL" id="TXG71184.1"/>
    </source>
</evidence>
<dbReference type="InterPro" id="IPR017441">
    <property type="entry name" value="Protein_kinase_ATP_BS"/>
</dbReference>
<dbReference type="InterPro" id="IPR000719">
    <property type="entry name" value="Prot_kinase_dom"/>
</dbReference>
<feature type="binding site" evidence="9">
    <location>
        <position position="33"/>
    </location>
    <ligand>
        <name>ATP</name>
        <dbReference type="ChEBI" id="CHEBI:30616"/>
    </ligand>
</feature>
<dbReference type="InterPro" id="IPR050117">
    <property type="entry name" value="MAPK"/>
</dbReference>
<dbReference type="Proteomes" id="UP000323000">
    <property type="component" value="Chromosome 2"/>
</dbReference>
<accession>A0A5C7IQU2</accession>
<dbReference type="PANTHER" id="PTHR24055">
    <property type="entry name" value="MITOGEN-ACTIVATED PROTEIN KINASE"/>
    <property type="match status" value="1"/>
</dbReference>
<keyword evidence="4 9" id="KW-0547">Nucleotide-binding</keyword>
<evidence type="ECO:0000256" key="1">
    <source>
        <dbReference type="ARBA" id="ARBA00008832"/>
    </source>
</evidence>
<evidence type="ECO:0000256" key="9">
    <source>
        <dbReference type="PROSITE-ProRule" id="PRU10141"/>
    </source>
</evidence>
<gene>
    <name evidence="12" type="ORF">EZV62_006119</name>
</gene>
<keyword evidence="3" id="KW-0808">Transferase</keyword>
<dbReference type="Gene3D" id="3.30.200.20">
    <property type="entry name" value="Phosphorylase Kinase, domain 1"/>
    <property type="match status" value="1"/>
</dbReference>
<dbReference type="InterPro" id="IPR008271">
    <property type="entry name" value="Ser/Thr_kinase_AS"/>
</dbReference>
<keyword evidence="5" id="KW-0418">Kinase</keyword>
<evidence type="ECO:0000313" key="13">
    <source>
        <dbReference type="Proteomes" id="UP000323000"/>
    </source>
</evidence>
<evidence type="ECO:0000256" key="3">
    <source>
        <dbReference type="ARBA" id="ARBA00022679"/>
    </source>
</evidence>
<dbReference type="SUPFAM" id="SSF56112">
    <property type="entry name" value="Protein kinase-like (PK-like)"/>
    <property type="match status" value="1"/>
</dbReference>
<feature type="domain" description="Protein kinase" evidence="11">
    <location>
        <begin position="4"/>
        <end position="284"/>
    </location>
</feature>
<evidence type="ECO:0000259" key="11">
    <source>
        <dbReference type="PROSITE" id="PS50011"/>
    </source>
</evidence>
<dbReference type="PROSITE" id="PS00107">
    <property type="entry name" value="PROTEIN_KINASE_ATP"/>
    <property type="match status" value="1"/>
</dbReference>
<comment type="catalytic activity">
    <reaction evidence="7">
        <text>L-threonyl-[protein] + ATP = O-phospho-L-threonyl-[protein] + ADP + H(+)</text>
        <dbReference type="Rhea" id="RHEA:46608"/>
        <dbReference type="Rhea" id="RHEA-COMP:11060"/>
        <dbReference type="Rhea" id="RHEA-COMP:11605"/>
        <dbReference type="ChEBI" id="CHEBI:15378"/>
        <dbReference type="ChEBI" id="CHEBI:30013"/>
        <dbReference type="ChEBI" id="CHEBI:30616"/>
        <dbReference type="ChEBI" id="CHEBI:61977"/>
        <dbReference type="ChEBI" id="CHEBI:456216"/>
        <dbReference type="EC" id="2.7.11.24"/>
    </reaction>
</comment>
<organism evidence="12 13">
    <name type="scientific">Acer yangbiense</name>
    <dbReference type="NCBI Taxonomy" id="1000413"/>
    <lineage>
        <taxon>Eukaryota</taxon>
        <taxon>Viridiplantae</taxon>
        <taxon>Streptophyta</taxon>
        <taxon>Embryophyta</taxon>
        <taxon>Tracheophyta</taxon>
        <taxon>Spermatophyta</taxon>
        <taxon>Magnoliopsida</taxon>
        <taxon>eudicotyledons</taxon>
        <taxon>Gunneridae</taxon>
        <taxon>Pentapetalae</taxon>
        <taxon>rosids</taxon>
        <taxon>malvids</taxon>
        <taxon>Sapindales</taxon>
        <taxon>Sapindaceae</taxon>
        <taxon>Hippocastanoideae</taxon>
        <taxon>Acereae</taxon>
        <taxon>Acer</taxon>
    </lineage>
</organism>
<reference evidence="13" key="1">
    <citation type="journal article" date="2019" name="Gigascience">
        <title>De novo genome assembly of the endangered Acer yangbiense, a plant species with extremely small populations endemic to Yunnan Province, China.</title>
        <authorList>
            <person name="Yang J."/>
            <person name="Wariss H.M."/>
            <person name="Tao L."/>
            <person name="Zhang R."/>
            <person name="Yun Q."/>
            <person name="Hollingsworth P."/>
            <person name="Dao Z."/>
            <person name="Luo G."/>
            <person name="Guo H."/>
            <person name="Ma Y."/>
            <person name="Sun W."/>
        </authorList>
    </citation>
    <scope>NUCLEOTIDE SEQUENCE [LARGE SCALE GENOMIC DNA]</scope>
    <source>
        <strain evidence="13">cv. Malutang</strain>
    </source>
</reference>
<sequence>MEKYQLLDEVGDGSFGRVWKALNKHSGEVVAVKMMKKKFHSWEECLSLEEIKSLRILKHPNIVFLKEVIREIDKSLYLVFEFMECNLFQLMRSRAESFSESEVRYWCFQVFKGLHYLHGKGYFHRDLKPENLLVSKGLIKIGDMGSAREIKSSQPCTNYGTTRWYRAPEVILGSENYNFKADMWAMGAIMAELFIFKPVFPGKDGPDQILKICCILGSPTTESWLGGFALASGLNYKFPQLPGVNLSSLMPLASWNAISLIKSLCSWDPSKRPSASEALKHPFFHACYNIIPPSLCLRASVNNTTTREEFEQIRSCVNRNRIQSV</sequence>
<dbReference type="OrthoDB" id="2158884at2759"/>
<dbReference type="PROSITE" id="PS00108">
    <property type="entry name" value="PROTEIN_KINASE_ST"/>
    <property type="match status" value="1"/>
</dbReference>
<evidence type="ECO:0000256" key="2">
    <source>
        <dbReference type="ARBA" id="ARBA00022527"/>
    </source>
</evidence>
<dbReference type="Pfam" id="PF00069">
    <property type="entry name" value="Pkinase"/>
    <property type="match status" value="1"/>
</dbReference>
<keyword evidence="2 10" id="KW-0723">Serine/threonine-protein kinase</keyword>
<dbReference type="AlphaFoldDB" id="A0A5C7IQU2"/>
<dbReference type="EMBL" id="VAHF01000002">
    <property type="protein sequence ID" value="TXG71184.1"/>
    <property type="molecule type" value="Genomic_DNA"/>
</dbReference>
<dbReference type="GO" id="GO:0005524">
    <property type="term" value="F:ATP binding"/>
    <property type="evidence" value="ECO:0007669"/>
    <property type="project" value="UniProtKB-UniRule"/>
</dbReference>
<evidence type="ECO:0000256" key="7">
    <source>
        <dbReference type="ARBA" id="ARBA00047592"/>
    </source>
</evidence>
<dbReference type="GO" id="GO:0004707">
    <property type="term" value="F:MAP kinase activity"/>
    <property type="evidence" value="ECO:0007669"/>
    <property type="project" value="UniProtKB-EC"/>
</dbReference>
<protein>
    <recommendedName>
        <fullName evidence="11">Protein kinase domain-containing protein</fullName>
    </recommendedName>
</protein>
<evidence type="ECO:0000256" key="6">
    <source>
        <dbReference type="ARBA" id="ARBA00022840"/>
    </source>
</evidence>
<keyword evidence="13" id="KW-1185">Reference proteome</keyword>
<dbReference type="FunFam" id="3.30.200.20:FF:000545">
    <property type="entry name" value="CMGC family protein kinase"/>
    <property type="match status" value="1"/>
</dbReference>
<dbReference type="PROSITE" id="PS50011">
    <property type="entry name" value="PROTEIN_KINASE_DOM"/>
    <property type="match status" value="1"/>
</dbReference>
<proteinExistence type="inferred from homology"/>
<evidence type="ECO:0000256" key="8">
    <source>
        <dbReference type="ARBA" id="ARBA00048312"/>
    </source>
</evidence>